<feature type="region of interest" description="Disordered" evidence="1">
    <location>
        <begin position="284"/>
        <end position="303"/>
    </location>
</feature>
<evidence type="ECO:0000256" key="1">
    <source>
        <dbReference type="SAM" id="MobiDB-lite"/>
    </source>
</evidence>
<keyword evidence="4" id="KW-1185">Reference proteome</keyword>
<evidence type="ECO:0008006" key="5">
    <source>
        <dbReference type="Google" id="ProtNLM"/>
    </source>
</evidence>
<name>A0ABQ7H6Z3_DUNSA</name>
<evidence type="ECO:0000313" key="3">
    <source>
        <dbReference type="EMBL" id="KAF5842625.1"/>
    </source>
</evidence>
<keyword evidence="2" id="KW-0812">Transmembrane</keyword>
<feature type="compositionally biased region" description="Polar residues" evidence="1">
    <location>
        <begin position="289"/>
        <end position="300"/>
    </location>
</feature>
<feature type="region of interest" description="Disordered" evidence="1">
    <location>
        <begin position="311"/>
        <end position="374"/>
    </location>
</feature>
<feature type="transmembrane region" description="Helical" evidence="2">
    <location>
        <begin position="39"/>
        <end position="56"/>
    </location>
</feature>
<evidence type="ECO:0000256" key="2">
    <source>
        <dbReference type="SAM" id="Phobius"/>
    </source>
</evidence>
<keyword evidence="2" id="KW-1133">Transmembrane helix</keyword>
<feature type="transmembrane region" description="Helical" evidence="2">
    <location>
        <begin position="416"/>
        <end position="437"/>
    </location>
</feature>
<accession>A0ABQ7H6Z3</accession>
<evidence type="ECO:0000313" key="4">
    <source>
        <dbReference type="Proteomes" id="UP000815325"/>
    </source>
</evidence>
<feature type="compositionally biased region" description="Gly residues" evidence="1">
    <location>
        <begin position="348"/>
        <end position="357"/>
    </location>
</feature>
<comment type="caution">
    <text evidence="3">The sequence shown here is derived from an EMBL/GenBank/DDBJ whole genome shotgun (WGS) entry which is preliminary data.</text>
</comment>
<keyword evidence="2" id="KW-0472">Membrane</keyword>
<feature type="transmembrane region" description="Helical" evidence="2">
    <location>
        <begin position="141"/>
        <end position="157"/>
    </location>
</feature>
<dbReference type="InterPro" id="IPR044851">
    <property type="entry name" value="Wax_synthase"/>
</dbReference>
<feature type="transmembrane region" description="Helical" evidence="2">
    <location>
        <begin position="6"/>
        <end position="27"/>
    </location>
</feature>
<protein>
    <recommendedName>
        <fullName evidence="5">Wax synthase domain-containing protein</fullName>
    </recommendedName>
</protein>
<gene>
    <name evidence="3" type="ORF">DUNSADRAFT_6095</name>
</gene>
<feature type="transmembrane region" description="Helical" evidence="2">
    <location>
        <begin position="163"/>
        <end position="187"/>
    </location>
</feature>
<dbReference type="PANTHER" id="PTHR31595">
    <property type="entry name" value="LONG-CHAIN-ALCOHOL O-FATTY-ACYLTRANSFERASE 3-RELATED"/>
    <property type="match status" value="1"/>
</dbReference>
<reference evidence="3" key="1">
    <citation type="submission" date="2017-08" db="EMBL/GenBank/DDBJ databases">
        <authorList>
            <person name="Polle J.E."/>
            <person name="Barry K."/>
            <person name="Cushman J."/>
            <person name="Schmutz J."/>
            <person name="Tran D."/>
            <person name="Hathwaick L.T."/>
            <person name="Yim W.C."/>
            <person name="Jenkins J."/>
            <person name="Mckie-Krisberg Z.M."/>
            <person name="Prochnik S."/>
            <person name="Lindquist E."/>
            <person name="Dockter R.B."/>
            <person name="Adam C."/>
            <person name="Molina H."/>
            <person name="Bunkerborg J."/>
            <person name="Jin E."/>
            <person name="Buchheim M."/>
            <person name="Magnuson J."/>
        </authorList>
    </citation>
    <scope>NUCLEOTIDE SEQUENCE</scope>
    <source>
        <strain evidence="3">CCAP 19/18</strain>
    </source>
</reference>
<feature type="transmembrane region" description="Helical" evidence="2">
    <location>
        <begin position="390"/>
        <end position="410"/>
    </location>
</feature>
<dbReference type="EMBL" id="MU069458">
    <property type="protein sequence ID" value="KAF5842625.1"/>
    <property type="molecule type" value="Genomic_DNA"/>
</dbReference>
<feature type="compositionally biased region" description="Basic and acidic residues" evidence="1">
    <location>
        <begin position="315"/>
        <end position="326"/>
    </location>
</feature>
<sequence length="488" mass="52383">MLPWQAWALRSCGVGMAAVTGAMYAFLFVRTAKPGMQRLLSALPVLLLHCLLPLLFDYHQELASRASAAAMLTWLGNFKVFLLCMGRGPLKDTSLDKGQFAALMLWPVLHVEDQHGHPVRLQEPLRKLAALKRLTRRAPENAILALLGIATLVTPHLPTFLKIYSAAFGVAAYCDLCANAAAALVMYAHGLAVAPSWDRPWLQTSPSDFWSKRWNLPASHSLRALVFAPIMEGAAVEGQQPPLQANPFQTTLAHLEPSPVCSMAAQAQPGGESVQAGGILRSAEPKGTQDVSPAASTASSPLDYVLVGRGQEQAPRTEAKSGHQGDEEGCELSPGAKQAAPGPAIVDSGGGAESGGGLRHRQPPDTLLKGEAATKSIPKHTKKVSTARRLLALACTFFVSGLMHELLLLICTGWRAAAPFLGLQTLYFMLQVPVSLLEQQVTRFMKRGGIFPPRWLCIPVASLTLQIPGYWMFWGPIFGATCAARAGL</sequence>
<dbReference type="PANTHER" id="PTHR31595:SF57">
    <property type="entry name" value="OS04G0481900 PROTEIN"/>
    <property type="match status" value="1"/>
</dbReference>
<proteinExistence type="predicted"/>
<organism evidence="3 4">
    <name type="scientific">Dunaliella salina</name>
    <name type="common">Green alga</name>
    <name type="synonym">Protococcus salinus</name>
    <dbReference type="NCBI Taxonomy" id="3046"/>
    <lineage>
        <taxon>Eukaryota</taxon>
        <taxon>Viridiplantae</taxon>
        <taxon>Chlorophyta</taxon>
        <taxon>core chlorophytes</taxon>
        <taxon>Chlorophyceae</taxon>
        <taxon>CS clade</taxon>
        <taxon>Chlamydomonadales</taxon>
        <taxon>Dunaliellaceae</taxon>
        <taxon>Dunaliella</taxon>
    </lineage>
</organism>
<dbReference type="Proteomes" id="UP000815325">
    <property type="component" value="Unassembled WGS sequence"/>
</dbReference>